<dbReference type="EMBL" id="LXQA010464709">
    <property type="protein sequence ID" value="MCI53537.1"/>
    <property type="molecule type" value="Genomic_DNA"/>
</dbReference>
<protein>
    <submittedName>
        <fullName evidence="1">Uncharacterized protein</fullName>
    </submittedName>
</protein>
<name>A0A392SYP3_9FABA</name>
<dbReference type="AlphaFoldDB" id="A0A392SYP3"/>
<proteinExistence type="predicted"/>
<evidence type="ECO:0000313" key="2">
    <source>
        <dbReference type="Proteomes" id="UP000265520"/>
    </source>
</evidence>
<feature type="non-terminal residue" evidence="1">
    <location>
        <position position="1"/>
    </location>
</feature>
<organism evidence="1 2">
    <name type="scientific">Trifolium medium</name>
    <dbReference type="NCBI Taxonomy" id="97028"/>
    <lineage>
        <taxon>Eukaryota</taxon>
        <taxon>Viridiplantae</taxon>
        <taxon>Streptophyta</taxon>
        <taxon>Embryophyta</taxon>
        <taxon>Tracheophyta</taxon>
        <taxon>Spermatophyta</taxon>
        <taxon>Magnoliopsida</taxon>
        <taxon>eudicotyledons</taxon>
        <taxon>Gunneridae</taxon>
        <taxon>Pentapetalae</taxon>
        <taxon>rosids</taxon>
        <taxon>fabids</taxon>
        <taxon>Fabales</taxon>
        <taxon>Fabaceae</taxon>
        <taxon>Papilionoideae</taxon>
        <taxon>50 kb inversion clade</taxon>
        <taxon>NPAAA clade</taxon>
        <taxon>Hologalegina</taxon>
        <taxon>IRL clade</taxon>
        <taxon>Trifolieae</taxon>
        <taxon>Trifolium</taxon>
    </lineage>
</organism>
<evidence type="ECO:0000313" key="1">
    <source>
        <dbReference type="EMBL" id="MCI53537.1"/>
    </source>
</evidence>
<sequence>VWIYTRPVCGGGRGSVTSWFLCLVPWICWLELFERSLVVADLLCYRHLLFSFFRRR</sequence>
<keyword evidence="2" id="KW-1185">Reference proteome</keyword>
<comment type="caution">
    <text evidence="1">The sequence shown here is derived from an EMBL/GenBank/DDBJ whole genome shotgun (WGS) entry which is preliminary data.</text>
</comment>
<reference evidence="1 2" key="1">
    <citation type="journal article" date="2018" name="Front. Plant Sci.">
        <title>Red Clover (Trifolium pratense) and Zigzag Clover (T. medium) - A Picture of Genomic Similarities and Differences.</title>
        <authorList>
            <person name="Dluhosova J."/>
            <person name="Istvanek J."/>
            <person name="Nedelnik J."/>
            <person name="Repkova J."/>
        </authorList>
    </citation>
    <scope>NUCLEOTIDE SEQUENCE [LARGE SCALE GENOMIC DNA]</scope>
    <source>
        <strain evidence="2">cv. 10/8</strain>
        <tissue evidence="1">Leaf</tissue>
    </source>
</reference>
<accession>A0A392SYP3</accession>
<dbReference type="Proteomes" id="UP000265520">
    <property type="component" value="Unassembled WGS sequence"/>
</dbReference>